<name>A0AAU8TN24_9PSED</name>
<evidence type="ECO:0000313" key="2">
    <source>
        <dbReference type="Proteomes" id="UP000033099"/>
    </source>
</evidence>
<dbReference type="EMBL" id="CP011117">
    <property type="protein sequence ID" value="AKA83775.1"/>
    <property type="molecule type" value="Genomic_DNA"/>
</dbReference>
<dbReference type="Proteomes" id="UP000033099">
    <property type="component" value="Chromosome"/>
</dbReference>
<gene>
    <name evidence="1" type="ORF">VO64_3229</name>
</gene>
<proteinExistence type="predicted"/>
<reference evidence="1 2" key="1">
    <citation type="journal article" date="2015" name="Genome Announc.">
        <title>Complete Genome Sequence of Biocontrol Strain Pseudomonas fluorescens LBUM223.</title>
        <authorList>
            <person name="Roquigny R."/>
            <person name="Arseneault T."/>
            <person name="Gadkar V.J."/>
            <person name="Novinscak A."/>
            <person name="Joly D.L."/>
            <person name="Filion M."/>
        </authorList>
    </citation>
    <scope>NUCLEOTIDE SEQUENCE [LARGE SCALE GENOMIC DNA]</scope>
    <source>
        <strain evidence="1 2">LBUM223</strain>
    </source>
</reference>
<evidence type="ECO:0000313" key="1">
    <source>
        <dbReference type="EMBL" id="AKA83775.1"/>
    </source>
</evidence>
<evidence type="ECO:0008006" key="3">
    <source>
        <dbReference type="Google" id="ProtNLM"/>
    </source>
</evidence>
<dbReference type="KEGG" id="pfb:VO64_3229"/>
<dbReference type="InterPro" id="IPR019238">
    <property type="entry name" value="AbiEi_2"/>
</dbReference>
<dbReference type="Pfam" id="PF09952">
    <property type="entry name" value="AbiEi_2"/>
    <property type="match status" value="1"/>
</dbReference>
<sequence length="377" mass="42767">MEKHHDWGSKFEREVLDGLVRSLTETFGPEARLKMHSGLDFYHGHEGLTAGPDGVIELSTSATALKILVEVVGSAYPRDIRDAVWRLDSFERSRPHEVGSVRMIAAQSLSPGAKKELKERDIAFFELGGSLYLKHDYWLIDIQRPSKPQASKRAPQLFTGARENVIHSLLMHCHEWMTGAELSDLAKTSQYTCSMVLQELTQREWCESIGGGPTHRRRLVNPGALLDAWAEQWQTRTRERSSTWYTFVENPRHLLARIAETIIEKQVDFPWAFTGAAAGNVFVPLLTNTDTVDLIVPKGYTDDMADMLRLKPVKKGANVTINEREGASLLFTQPHPEYPAYFASPYIQYLDLLDGRGRNKELAEHIRNLLEAEWARN</sequence>
<dbReference type="AlphaFoldDB" id="A0AAU8TN24"/>
<organism evidence="1 2">
    <name type="scientific">Pseudomonas synxantha</name>
    <dbReference type="NCBI Taxonomy" id="47883"/>
    <lineage>
        <taxon>Bacteria</taxon>
        <taxon>Pseudomonadati</taxon>
        <taxon>Pseudomonadota</taxon>
        <taxon>Gammaproteobacteria</taxon>
        <taxon>Pseudomonadales</taxon>
        <taxon>Pseudomonadaceae</taxon>
        <taxon>Pseudomonas</taxon>
    </lineage>
</organism>
<protein>
    <recommendedName>
        <fullName evidence="3">Transcriptional regulator, AbiEi antitoxin, Type IV TA system</fullName>
    </recommendedName>
</protein>
<accession>A0AAU8TN24</accession>
<dbReference type="RefSeq" id="WP_046070360.1">
    <property type="nucleotide sequence ID" value="NZ_CP011117.2"/>
</dbReference>